<dbReference type="EMBL" id="BMMD01000003">
    <property type="protein sequence ID" value="GGJ73815.1"/>
    <property type="molecule type" value="Genomic_DNA"/>
</dbReference>
<dbReference type="Gene3D" id="1.25.40.10">
    <property type="entry name" value="Tetratricopeptide repeat domain"/>
    <property type="match status" value="1"/>
</dbReference>
<proteinExistence type="predicted"/>
<gene>
    <name evidence="1" type="ORF">GCM10011372_09830</name>
</gene>
<sequence length="145" mass="15733">MTSTEAQNTLRAIFDARNRADMQPTIDAFFAVLAEHTDDPEVLYEVGGAYYTAGVEERACSTVGRCATSGAMTSRSPRFERARAEFPRSESLRVFHALTLHAAGRSSAAVATLLELVTDRIDTPELARYEAAIRGNAAYLASLDA</sequence>
<reference evidence="1" key="2">
    <citation type="submission" date="2020-09" db="EMBL/GenBank/DDBJ databases">
        <authorList>
            <person name="Sun Q."/>
            <person name="Zhou Y."/>
        </authorList>
    </citation>
    <scope>NUCLEOTIDE SEQUENCE</scope>
    <source>
        <strain evidence="1">CGMCC 1.8984</strain>
    </source>
</reference>
<dbReference type="AlphaFoldDB" id="A0A917PFI5"/>
<name>A0A917PFI5_9MICO</name>
<evidence type="ECO:0008006" key="3">
    <source>
        <dbReference type="Google" id="ProtNLM"/>
    </source>
</evidence>
<dbReference type="InterPro" id="IPR011990">
    <property type="entry name" value="TPR-like_helical_dom_sf"/>
</dbReference>
<dbReference type="Proteomes" id="UP000636956">
    <property type="component" value="Unassembled WGS sequence"/>
</dbReference>
<organism evidence="1 2">
    <name type="scientific">Agromyces bauzanensis</name>
    <dbReference type="NCBI Taxonomy" id="1308924"/>
    <lineage>
        <taxon>Bacteria</taxon>
        <taxon>Bacillati</taxon>
        <taxon>Actinomycetota</taxon>
        <taxon>Actinomycetes</taxon>
        <taxon>Micrococcales</taxon>
        <taxon>Microbacteriaceae</taxon>
        <taxon>Agromyces</taxon>
    </lineage>
</organism>
<accession>A0A917PFI5</accession>
<evidence type="ECO:0000313" key="2">
    <source>
        <dbReference type="Proteomes" id="UP000636956"/>
    </source>
</evidence>
<reference evidence="1" key="1">
    <citation type="journal article" date="2014" name="Int. J. Syst. Evol. Microbiol.">
        <title>Complete genome sequence of Corynebacterium casei LMG S-19264T (=DSM 44701T), isolated from a smear-ripened cheese.</title>
        <authorList>
            <consortium name="US DOE Joint Genome Institute (JGI-PGF)"/>
            <person name="Walter F."/>
            <person name="Albersmeier A."/>
            <person name="Kalinowski J."/>
            <person name="Ruckert C."/>
        </authorList>
    </citation>
    <scope>NUCLEOTIDE SEQUENCE</scope>
    <source>
        <strain evidence="1">CGMCC 1.8984</strain>
    </source>
</reference>
<comment type="caution">
    <text evidence="1">The sequence shown here is derived from an EMBL/GenBank/DDBJ whole genome shotgun (WGS) entry which is preliminary data.</text>
</comment>
<evidence type="ECO:0000313" key="1">
    <source>
        <dbReference type="EMBL" id="GGJ73815.1"/>
    </source>
</evidence>
<dbReference type="RefSeq" id="WP_229662115.1">
    <property type="nucleotide sequence ID" value="NZ_BAABFW010000009.1"/>
</dbReference>
<protein>
    <recommendedName>
        <fullName evidence="3">Tetratrico peptide repeat group 5 domain-containing protein</fullName>
    </recommendedName>
</protein>
<keyword evidence="2" id="KW-1185">Reference proteome</keyword>